<keyword evidence="3" id="KW-0862">Zinc</keyword>
<dbReference type="Gene3D" id="3.40.50.720">
    <property type="entry name" value="NAD(P)-binding Rossmann-like Domain"/>
    <property type="match status" value="1"/>
</dbReference>
<comment type="cofactor">
    <cofactor evidence="1">
        <name>Zn(2+)</name>
        <dbReference type="ChEBI" id="CHEBI:29105"/>
    </cofactor>
</comment>
<evidence type="ECO:0000256" key="3">
    <source>
        <dbReference type="ARBA" id="ARBA00022833"/>
    </source>
</evidence>
<dbReference type="RefSeq" id="WP_215606183.1">
    <property type="nucleotide sequence ID" value="NZ_CP076136.1"/>
</dbReference>
<keyword evidence="6" id="KW-1185">Reference proteome</keyword>
<evidence type="ECO:0000259" key="4">
    <source>
        <dbReference type="Pfam" id="PF08240"/>
    </source>
</evidence>
<organism evidence="5 6">
    <name type="scientific">Bradyrhizobium sediminis</name>
    <dbReference type="NCBI Taxonomy" id="2840469"/>
    <lineage>
        <taxon>Bacteria</taxon>
        <taxon>Pseudomonadati</taxon>
        <taxon>Pseudomonadota</taxon>
        <taxon>Alphaproteobacteria</taxon>
        <taxon>Hyphomicrobiales</taxon>
        <taxon>Nitrobacteraceae</taxon>
        <taxon>Bradyrhizobium</taxon>
    </lineage>
</organism>
<dbReference type="EMBL" id="CP076136">
    <property type="protein sequence ID" value="QWG25447.1"/>
    <property type="molecule type" value="Genomic_DNA"/>
</dbReference>
<dbReference type="SUPFAM" id="SSF51735">
    <property type="entry name" value="NAD(P)-binding Rossmann-fold domains"/>
    <property type="match status" value="1"/>
</dbReference>
<feature type="domain" description="Alcohol dehydrogenase-like N-terminal" evidence="4">
    <location>
        <begin position="25"/>
        <end position="142"/>
    </location>
</feature>
<dbReference type="AlphaFoldDB" id="A0A975P1Z3"/>
<reference evidence="5 6" key="1">
    <citation type="submission" date="2021-06" db="EMBL/GenBank/DDBJ databases">
        <title>Bradyrhizobium sp. S2-11-4 Genome sequencing.</title>
        <authorList>
            <person name="Jin L."/>
        </authorList>
    </citation>
    <scope>NUCLEOTIDE SEQUENCE [LARGE SCALE GENOMIC DNA]</scope>
    <source>
        <strain evidence="5 6">S2-11-4</strain>
    </source>
</reference>
<protein>
    <submittedName>
        <fullName evidence="5">Alcohol dehydrogenase catalytic domain-containing protein</fullName>
    </submittedName>
</protein>
<dbReference type="Gene3D" id="3.90.180.10">
    <property type="entry name" value="Medium-chain alcohol dehydrogenases, catalytic domain"/>
    <property type="match status" value="1"/>
</dbReference>
<dbReference type="InterPro" id="IPR011032">
    <property type="entry name" value="GroES-like_sf"/>
</dbReference>
<evidence type="ECO:0000313" key="5">
    <source>
        <dbReference type="EMBL" id="QWG25447.1"/>
    </source>
</evidence>
<dbReference type="PANTHER" id="PTHR42813:SF7">
    <property type="entry name" value="ALCOHOL DEHYDROGENASE (ZN-DEPENDENT)-RELATED"/>
    <property type="match status" value="1"/>
</dbReference>
<dbReference type="PANTHER" id="PTHR42813">
    <property type="entry name" value="ZINC-TYPE ALCOHOL DEHYDROGENASE-LIKE"/>
    <property type="match status" value="1"/>
</dbReference>
<proteinExistence type="predicted"/>
<accession>A0A975P1Z3</accession>
<name>A0A975P1Z3_9BRAD</name>
<dbReference type="Proteomes" id="UP000676951">
    <property type="component" value="Chromosome"/>
</dbReference>
<dbReference type="InterPro" id="IPR036291">
    <property type="entry name" value="NAD(P)-bd_dom_sf"/>
</dbReference>
<dbReference type="GO" id="GO:0046872">
    <property type="term" value="F:metal ion binding"/>
    <property type="evidence" value="ECO:0007669"/>
    <property type="project" value="UniProtKB-KW"/>
</dbReference>
<dbReference type="Pfam" id="PF08240">
    <property type="entry name" value="ADH_N"/>
    <property type="match status" value="1"/>
</dbReference>
<gene>
    <name evidence="5" type="ORF">KMZ93_11515</name>
</gene>
<evidence type="ECO:0000313" key="6">
    <source>
        <dbReference type="Proteomes" id="UP000676951"/>
    </source>
</evidence>
<sequence length="355" mass="38302">MRELVFLGPRKLEWREAPEPRIEHPEDAIVRPIAATTCDLDTAIIRGTTPFEGPFAIGHECVAEVAHVGPGATQFYRGQHVIVSWHISCGHCHRCARRQLPNTCSHFPRGAAFGSPVQGLWGGLFSDLVRVPHAPASLVPLPPGADPTHWASLSDNIPFGYELTVPHLLRNPGADMLIMGGCGSVALYAAAFARAAGAGAVDYIDTDRTRLDIATKLGANAIEMPPPRRHGSYPITVDASMSADSLRCAIRSTEPEGQCSSVGCHFGEVAMPMMEMYVRGINFYTGRGQGRPNIEKAMAFVEARRVKTELVTTEVMPFDAAPEVLARGSMKPVLVRPPVCGPKPCDITQHSGRIG</sequence>
<keyword evidence="2" id="KW-0479">Metal-binding</keyword>
<dbReference type="InterPro" id="IPR013154">
    <property type="entry name" value="ADH-like_N"/>
</dbReference>
<evidence type="ECO:0000256" key="1">
    <source>
        <dbReference type="ARBA" id="ARBA00001947"/>
    </source>
</evidence>
<evidence type="ECO:0000256" key="2">
    <source>
        <dbReference type="ARBA" id="ARBA00022723"/>
    </source>
</evidence>
<dbReference type="SUPFAM" id="SSF50129">
    <property type="entry name" value="GroES-like"/>
    <property type="match status" value="1"/>
</dbReference>